<dbReference type="PRINTS" id="PR00081">
    <property type="entry name" value="GDHRDH"/>
</dbReference>
<dbReference type="KEGG" id="amq:AMETH_5151"/>
<dbReference type="STRING" id="1068978.AMETH_5151"/>
<reference evidence="2 3" key="1">
    <citation type="submission" date="2014-07" db="EMBL/GenBank/DDBJ databases">
        <title>Whole Genome Sequence of the Amycolatopsis methanolica 239.</title>
        <authorList>
            <person name="Tang B."/>
        </authorList>
    </citation>
    <scope>NUCLEOTIDE SEQUENCE [LARGE SCALE GENOMIC DNA]</scope>
    <source>
        <strain evidence="2 3">239</strain>
    </source>
</reference>
<sequence length="314" mass="32989">MKTWTEADIPDQTGRTVLVTGANSGLGLRTSLVLAAKGARVLIACRDPERGEQALRTVSAGAAVAPELISLDLADLSSVRAAAARAEEITGGKLDVLINNAGLMAAPKDRTKDGFELQFGTNHLGHAALTWLLMPALRRGTNARVVTLSSLAATGGRVDFDDPGFEHRRYNPAAAYSQSKIANQIFALELDRRLRAAGDDVISVAAHPGYTATNLNSNMANAQGHPVVRKLVGGVTFLGDLLIAQGVRTGALPSLIAATAPDVNGGDYIGPRLFRGIRGNPTVVPPLRAALDRENGRKLWDLTAKLTGVTPDPA</sequence>
<dbReference type="eggNOG" id="COG1028">
    <property type="taxonomic scope" value="Bacteria"/>
</dbReference>
<dbReference type="SUPFAM" id="SSF51735">
    <property type="entry name" value="NAD(P)-binding Rossmann-fold domains"/>
    <property type="match status" value="1"/>
</dbReference>
<dbReference type="OrthoDB" id="4577644at2"/>
<proteinExistence type="predicted"/>
<dbReference type="RefSeq" id="WP_017984084.1">
    <property type="nucleotide sequence ID" value="NZ_AQUL01000001.1"/>
</dbReference>
<dbReference type="EMBL" id="CP009110">
    <property type="protein sequence ID" value="AIJ25243.1"/>
    <property type="molecule type" value="Genomic_DNA"/>
</dbReference>
<dbReference type="PANTHER" id="PTHR43157:SF31">
    <property type="entry name" value="PHOSPHATIDYLINOSITOL-GLYCAN BIOSYNTHESIS CLASS F PROTEIN"/>
    <property type="match status" value="1"/>
</dbReference>
<dbReference type="PATRIC" id="fig|1068978.7.peg.5531"/>
<dbReference type="Pfam" id="PF00106">
    <property type="entry name" value="adh_short"/>
    <property type="match status" value="1"/>
</dbReference>
<dbReference type="HOGENOM" id="CLU_010194_44_2_11"/>
<dbReference type="PANTHER" id="PTHR43157">
    <property type="entry name" value="PHOSPHATIDYLINOSITOL-GLYCAN BIOSYNTHESIS CLASS F PROTEIN-RELATED"/>
    <property type="match status" value="1"/>
</dbReference>
<dbReference type="Proteomes" id="UP000062973">
    <property type="component" value="Chromosome"/>
</dbReference>
<keyword evidence="1" id="KW-0560">Oxidoreductase</keyword>
<gene>
    <name evidence="2" type="primary">por</name>
    <name evidence="2" type="ORF">AMETH_5151</name>
</gene>
<dbReference type="Gene3D" id="3.40.50.720">
    <property type="entry name" value="NAD(P)-binding Rossmann-like Domain"/>
    <property type="match status" value="1"/>
</dbReference>
<dbReference type="AlphaFoldDB" id="A0A076MWY5"/>
<dbReference type="GO" id="GO:0016491">
    <property type="term" value="F:oxidoreductase activity"/>
    <property type="evidence" value="ECO:0007669"/>
    <property type="project" value="UniProtKB-KW"/>
</dbReference>
<keyword evidence="3" id="KW-1185">Reference proteome</keyword>
<protein>
    <submittedName>
        <fullName evidence="2">Short-chain dehydrogenase</fullName>
    </submittedName>
</protein>
<accession>A0A076MWY5</accession>
<organism evidence="2 3">
    <name type="scientific">Amycolatopsis methanolica 239</name>
    <dbReference type="NCBI Taxonomy" id="1068978"/>
    <lineage>
        <taxon>Bacteria</taxon>
        <taxon>Bacillati</taxon>
        <taxon>Actinomycetota</taxon>
        <taxon>Actinomycetes</taxon>
        <taxon>Pseudonocardiales</taxon>
        <taxon>Pseudonocardiaceae</taxon>
        <taxon>Amycolatopsis</taxon>
        <taxon>Amycolatopsis methanolica group</taxon>
    </lineage>
</organism>
<dbReference type="InterPro" id="IPR036291">
    <property type="entry name" value="NAD(P)-bd_dom_sf"/>
</dbReference>
<name>A0A076MWY5_AMYME</name>
<dbReference type="NCBIfam" id="NF004846">
    <property type="entry name" value="PRK06197.1"/>
    <property type="match status" value="1"/>
</dbReference>
<dbReference type="InterPro" id="IPR002347">
    <property type="entry name" value="SDR_fam"/>
</dbReference>
<evidence type="ECO:0000313" key="2">
    <source>
        <dbReference type="EMBL" id="AIJ25243.1"/>
    </source>
</evidence>
<evidence type="ECO:0000256" key="1">
    <source>
        <dbReference type="ARBA" id="ARBA00023002"/>
    </source>
</evidence>
<evidence type="ECO:0000313" key="3">
    <source>
        <dbReference type="Proteomes" id="UP000062973"/>
    </source>
</evidence>